<dbReference type="EMBL" id="DTQM01000240">
    <property type="protein sequence ID" value="HGC44076.1"/>
    <property type="molecule type" value="Genomic_DNA"/>
</dbReference>
<proteinExistence type="inferred from homology"/>
<keyword evidence="5" id="KW-0029">Amino-acid transport</keyword>
<feature type="transmembrane region" description="Helical" evidence="9">
    <location>
        <begin position="270"/>
        <end position="287"/>
    </location>
</feature>
<comment type="similarity">
    <text evidence="8">Belongs to the binding-protein-dependent transport system permease family. LivHM subfamily.</text>
</comment>
<dbReference type="InterPro" id="IPR052157">
    <property type="entry name" value="BCAA_transport_permease"/>
</dbReference>
<evidence type="ECO:0000256" key="2">
    <source>
        <dbReference type="ARBA" id="ARBA00022448"/>
    </source>
</evidence>
<dbReference type="PANTHER" id="PTHR11795:SF442">
    <property type="entry name" value="ABC TRANSPORTER ATP-BINDING PROTEIN"/>
    <property type="match status" value="1"/>
</dbReference>
<evidence type="ECO:0000256" key="1">
    <source>
        <dbReference type="ARBA" id="ARBA00004651"/>
    </source>
</evidence>
<feature type="transmembrane region" description="Helical" evidence="9">
    <location>
        <begin position="6"/>
        <end position="32"/>
    </location>
</feature>
<sequence>MSFPAWLTLTVAGIAMGCMLFLAASGLTLIFGLMDVLNFAHGGFVTLGAFIAVSVVVTWAPAIGGVALVALAVLAAAAAGALLGLVFERGLIRRVAGAPLRQILITMGGAIILQQALIVLWGAEPLPLPRPENLRGSVIFAGAALERYRLAVIGLGVVVFAALALTLKRTRLGLLVRAAVENREMVESLGFHVDRLFRLVFAAGTALAALGGVVWALHAEMVTADLGADITILLFITVIIGGLGSVGGCFLAALLVGLADNYVGFLAPKLALGTDILLMLIVLLWRPRGLLPVAAP</sequence>
<dbReference type="GO" id="GO:0006865">
    <property type="term" value="P:amino acid transport"/>
    <property type="evidence" value="ECO:0007669"/>
    <property type="project" value="UniProtKB-KW"/>
</dbReference>
<dbReference type="GO" id="GO:0022857">
    <property type="term" value="F:transmembrane transporter activity"/>
    <property type="evidence" value="ECO:0007669"/>
    <property type="project" value="InterPro"/>
</dbReference>
<comment type="subcellular location">
    <subcellularLocation>
        <location evidence="1">Cell membrane</location>
        <topology evidence="1">Multi-pass membrane protein</topology>
    </subcellularLocation>
</comment>
<evidence type="ECO:0000256" key="5">
    <source>
        <dbReference type="ARBA" id="ARBA00022970"/>
    </source>
</evidence>
<dbReference type="InterPro" id="IPR001851">
    <property type="entry name" value="ABC_transp_permease"/>
</dbReference>
<dbReference type="AlphaFoldDB" id="A0A8J4HBZ4"/>
<dbReference type="Pfam" id="PF02653">
    <property type="entry name" value="BPD_transp_2"/>
    <property type="match status" value="1"/>
</dbReference>
<evidence type="ECO:0000313" key="10">
    <source>
        <dbReference type="EMBL" id="HGC44076.1"/>
    </source>
</evidence>
<gene>
    <name evidence="10" type="ORF">ENY07_12780</name>
</gene>
<feature type="transmembrane region" description="Helical" evidence="9">
    <location>
        <begin position="39"/>
        <end position="60"/>
    </location>
</feature>
<evidence type="ECO:0000256" key="7">
    <source>
        <dbReference type="ARBA" id="ARBA00023136"/>
    </source>
</evidence>
<feature type="transmembrane region" description="Helical" evidence="9">
    <location>
        <begin position="196"/>
        <end position="218"/>
    </location>
</feature>
<name>A0A8J4HBZ4_9PROT</name>
<organism evidence="10">
    <name type="scientific">Acidicaldus sp</name>
    <dbReference type="NCBI Taxonomy" id="1872105"/>
    <lineage>
        <taxon>Bacteria</taxon>
        <taxon>Pseudomonadati</taxon>
        <taxon>Pseudomonadota</taxon>
        <taxon>Alphaproteobacteria</taxon>
        <taxon>Acetobacterales</taxon>
        <taxon>Acetobacteraceae</taxon>
        <taxon>Acidicaldus</taxon>
    </lineage>
</organism>
<feature type="transmembrane region" description="Helical" evidence="9">
    <location>
        <begin position="99"/>
        <end position="123"/>
    </location>
</feature>
<comment type="caution">
    <text evidence="10">The sequence shown here is derived from an EMBL/GenBank/DDBJ whole genome shotgun (WGS) entry which is preliminary data.</text>
</comment>
<reference evidence="10" key="1">
    <citation type="journal article" date="2020" name="mSystems">
        <title>Genome- and Community-Level Interaction Insights into Carbon Utilization and Element Cycling Functions of Hydrothermarchaeota in Hydrothermal Sediment.</title>
        <authorList>
            <person name="Zhou Z."/>
            <person name="Liu Y."/>
            <person name="Xu W."/>
            <person name="Pan J."/>
            <person name="Luo Z.H."/>
            <person name="Li M."/>
        </authorList>
    </citation>
    <scope>NUCLEOTIDE SEQUENCE</scope>
    <source>
        <strain evidence="10">SpSt-997</strain>
    </source>
</reference>
<dbReference type="PANTHER" id="PTHR11795">
    <property type="entry name" value="BRANCHED-CHAIN AMINO ACID TRANSPORT SYSTEM PERMEASE PROTEIN LIVH"/>
    <property type="match status" value="1"/>
</dbReference>
<feature type="transmembrane region" description="Helical" evidence="9">
    <location>
        <begin position="148"/>
        <end position="167"/>
    </location>
</feature>
<feature type="transmembrane region" description="Helical" evidence="9">
    <location>
        <begin position="66"/>
        <end position="87"/>
    </location>
</feature>
<keyword evidence="7 9" id="KW-0472">Membrane</keyword>
<protein>
    <submittedName>
        <fullName evidence="10">Branched-chain amino acid ABC transporter permease</fullName>
    </submittedName>
</protein>
<evidence type="ECO:0000256" key="9">
    <source>
        <dbReference type="SAM" id="Phobius"/>
    </source>
</evidence>
<keyword evidence="4 9" id="KW-0812">Transmembrane</keyword>
<evidence type="ECO:0000256" key="8">
    <source>
        <dbReference type="ARBA" id="ARBA00037998"/>
    </source>
</evidence>
<dbReference type="CDD" id="cd06582">
    <property type="entry name" value="TM_PBP1_LivH_like"/>
    <property type="match status" value="1"/>
</dbReference>
<keyword evidence="3" id="KW-1003">Cell membrane</keyword>
<accession>A0A8J4HBZ4</accession>
<keyword evidence="6 9" id="KW-1133">Transmembrane helix</keyword>
<evidence type="ECO:0000256" key="3">
    <source>
        <dbReference type="ARBA" id="ARBA00022475"/>
    </source>
</evidence>
<keyword evidence="2" id="KW-0813">Transport</keyword>
<feature type="transmembrane region" description="Helical" evidence="9">
    <location>
        <begin position="230"/>
        <end position="258"/>
    </location>
</feature>
<dbReference type="GO" id="GO:0005886">
    <property type="term" value="C:plasma membrane"/>
    <property type="evidence" value="ECO:0007669"/>
    <property type="project" value="UniProtKB-SubCell"/>
</dbReference>
<evidence type="ECO:0000256" key="6">
    <source>
        <dbReference type="ARBA" id="ARBA00022989"/>
    </source>
</evidence>
<evidence type="ECO:0000256" key="4">
    <source>
        <dbReference type="ARBA" id="ARBA00022692"/>
    </source>
</evidence>